<dbReference type="InterPro" id="IPR005135">
    <property type="entry name" value="Endo/exonuclease/phosphatase"/>
</dbReference>
<keyword evidence="1" id="KW-0433">Leucine-rich repeat</keyword>
<protein>
    <submittedName>
        <fullName evidence="6">Glucose-repressible alcohol dehydrogenase transcriptional effector</fullName>
        <ecNumber evidence="6">3.1.13.4</ecNumber>
    </submittedName>
</protein>
<dbReference type="InterPro" id="IPR036691">
    <property type="entry name" value="Endo/exonu/phosph_ase_sf"/>
</dbReference>
<evidence type="ECO:0000256" key="1">
    <source>
        <dbReference type="ARBA" id="ARBA00022614"/>
    </source>
</evidence>
<comment type="caution">
    <text evidence="6">The sequence shown here is derived from an EMBL/GenBank/DDBJ whole genome shotgun (WGS) entry which is preliminary data.</text>
</comment>
<accession>A0ABR3GT77</accession>
<keyword evidence="7" id="KW-1185">Reference proteome</keyword>
<dbReference type="SUPFAM" id="SSF56219">
    <property type="entry name" value="DNase I-like"/>
    <property type="match status" value="1"/>
</dbReference>
<dbReference type="Pfam" id="PF03372">
    <property type="entry name" value="Exo_endo_phos"/>
    <property type="match status" value="1"/>
</dbReference>
<dbReference type="SMART" id="SM00369">
    <property type="entry name" value="LRR_TYP"/>
    <property type="match status" value="2"/>
</dbReference>
<dbReference type="Gene3D" id="3.60.10.10">
    <property type="entry name" value="Endonuclease/exonuclease/phosphatase"/>
    <property type="match status" value="1"/>
</dbReference>
<dbReference type="Gene3D" id="3.80.10.10">
    <property type="entry name" value="Ribonuclease Inhibitor"/>
    <property type="match status" value="1"/>
</dbReference>
<dbReference type="InterPro" id="IPR032675">
    <property type="entry name" value="LRR_dom_sf"/>
</dbReference>
<name>A0ABR3GT77_9PEZI</name>
<dbReference type="SUPFAM" id="SSF52058">
    <property type="entry name" value="L domain-like"/>
    <property type="match status" value="1"/>
</dbReference>
<dbReference type="EMBL" id="JBBBZM010000014">
    <property type="protein sequence ID" value="KAL0639129.1"/>
    <property type="molecule type" value="Genomic_DNA"/>
</dbReference>
<feature type="compositionally biased region" description="Basic and acidic residues" evidence="3">
    <location>
        <begin position="135"/>
        <end position="155"/>
    </location>
</feature>
<gene>
    <name evidence="6" type="primary">CCR4</name>
    <name evidence="6" type="ORF">Q9L58_001815</name>
</gene>
<feature type="domain" description="Endonuclease/exonuclease/phosphatase" evidence="4">
    <location>
        <begin position="507"/>
        <end position="650"/>
    </location>
</feature>
<feature type="domain" description="Disease resistance R13L4/SHOC-2-like LRR" evidence="5">
    <location>
        <begin position="186"/>
        <end position="257"/>
    </location>
</feature>
<dbReference type="GO" id="GO:0004535">
    <property type="term" value="F:poly(A)-specific ribonuclease activity"/>
    <property type="evidence" value="ECO:0007669"/>
    <property type="project" value="UniProtKB-EC"/>
</dbReference>
<dbReference type="PANTHER" id="PTHR12121:SF100">
    <property type="entry name" value="POLY(A)-SPECIFIC RIBONUCLEASE"/>
    <property type="match status" value="1"/>
</dbReference>
<dbReference type="Pfam" id="PF23598">
    <property type="entry name" value="LRR_14"/>
    <property type="match status" value="1"/>
</dbReference>
<dbReference type="InterPro" id="IPR050410">
    <property type="entry name" value="CCR4/nocturin_mRNA_transcr"/>
</dbReference>
<evidence type="ECO:0000259" key="4">
    <source>
        <dbReference type="Pfam" id="PF03372"/>
    </source>
</evidence>
<evidence type="ECO:0000256" key="3">
    <source>
        <dbReference type="SAM" id="MobiDB-lite"/>
    </source>
</evidence>
<dbReference type="PANTHER" id="PTHR12121">
    <property type="entry name" value="CARBON CATABOLITE REPRESSOR PROTEIN 4"/>
    <property type="match status" value="1"/>
</dbReference>
<feature type="compositionally biased region" description="Polar residues" evidence="3">
    <location>
        <begin position="62"/>
        <end position="93"/>
    </location>
</feature>
<dbReference type="InterPro" id="IPR003591">
    <property type="entry name" value="Leu-rich_rpt_typical-subtyp"/>
</dbReference>
<dbReference type="CDD" id="cd09097">
    <property type="entry name" value="Deadenylase_CCR4"/>
    <property type="match status" value="1"/>
</dbReference>
<evidence type="ECO:0000259" key="5">
    <source>
        <dbReference type="Pfam" id="PF23598"/>
    </source>
</evidence>
<feature type="compositionally biased region" description="Low complexity" evidence="3">
    <location>
        <begin position="45"/>
        <end position="54"/>
    </location>
</feature>
<dbReference type="InterPro" id="IPR055414">
    <property type="entry name" value="LRR_R13L4/SHOC2-like"/>
</dbReference>
<keyword evidence="2" id="KW-0677">Repeat</keyword>
<dbReference type="SMART" id="SM00364">
    <property type="entry name" value="LRR_BAC"/>
    <property type="match status" value="3"/>
</dbReference>
<proteinExistence type="predicted"/>
<keyword evidence="6" id="KW-0378">Hydrolase</keyword>
<reference evidence="6 7" key="1">
    <citation type="submission" date="2024-02" db="EMBL/GenBank/DDBJ databases">
        <title>Discinaceae phylogenomics.</title>
        <authorList>
            <person name="Dirks A.C."/>
            <person name="James T.Y."/>
        </authorList>
    </citation>
    <scope>NUCLEOTIDE SEQUENCE [LARGE SCALE GENOMIC DNA]</scope>
    <source>
        <strain evidence="6 7">ACD0624</strain>
    </source>
</reference>
<evidence type="ECO:0000256" key="2">
    <source>
        <dbReference type="ARBA" id="ARBA00022737"/>
    </source>
</evidence>
<organism evidence="6 7">
    <name type="scientific">Discina gigas</name>
    <dbReference type="NCBI Taxonomy" id="1032678"/>
    <lineage>
        <taxon>Eukaryota</taxon>
        <taxon>Fungi</taxon>
        <taxon>Dikarya</taxon>
        <taxon>Ascomycota</taxon>
        <taxon>Pezizomycotina</taxon>
        <taxon>Pezizomycetes</taxon>
        <taxon>Pezizales</taxon>
        <taxon>Discinaceae</taxon>
        <taxon>Discina</taxon>
    </lineage>
</organism>
<feature type="compositionally biased region" description="Polar residues" evidence="3">
    <location>
        <begin position="112"/>
        <end position="132"/>
    </location>
</feature>
<feature type="region of interest" description="Disordered" evidence="3">
    <location>
        <begin position="657"/>
        <end position="681"/>
    </location>
</feature>
<feature type="region of interest" description="Disordered" evidence="3">
    <location>
        <begin position="36"/>
        <end position="155"/>
    </location>
</feature>
<evidence type="ECO:0000313" key="6">
    <source>
        <dbReference type="EMBL" id="KAL0639129.1"/>
    </source>
</evidence>
<evidence type="ECO:0000313" key="7">
    <source>
        <dbReference type="Proteomes" id="UP001447188"/>
    </source>
</evidence>
<dbReference type="Proteomes" id="UP001447188">
    <property type="component" value="Unassembled WGS sequence"/>
</dbReference>
<sequence length="681" mass="76088">MINAQTQRNYMPQQNMPKFFPMGQPHGQQVDHSVNHVQNNAGNNSMVGGHSHSYSGGGMGNQAYNSPQHLPNGTPNNLQSTSQHWQEQQNLVATSRASSSPHHHARQVALLNKNSSAQVTGGVNPSSYQPVNGQHRKDGPPADLSEAKKGENGEIERQDWKALDLGGQGLRALSNALFQYTFLDKLYINHNKLTELPSAIGRLKLLQLLDASGNQLTELPPELGMLTNLKTLFVFDNQLTTLPYELGSLYQLDVLGIEGNPMQDGLKQTMIKEGTKAVVVGLRETMPIALPPVERDWIVLDDTTTKNDAKAQADKFQVLCYNILAEKYATPQMYGYAPSWVVQWDYRKAMIKDQLLDSKAEIICLQEVDLESFSEYFMPEMAIAEYKGVYYQKSRAKTMTDQEKKSVDGCATFFRSNKFMLLDKQVIDFSSSAIQREDMKKTADIYNRVMPKDNIAVITFIENKQTGSRMIVANVHIFWDPQFRDVKLVQVAMLMEELTKYADKWAKMPRTSNKTGTNKSEMPDDMPAPTYATGSAIPLIICGDFNSIADSGVYELLSRGALACDHDDLTGRTYGNFTKDGMSHPFSLKSSYSNIGELKFTNYTPGFTGVIDYIWYTTNNLNVSALMGDVDIDYLARVPGFPNVHFPSDHIPLQGEFTVKPPRKEIVKPPPPDFGTSSSRK</sequence>
<dbReference type="EC" id="3.1.13.4" evidence="6"/>